<evidence type="ECO:0000313" key="2">
    <source>
        <dbReference type="EMBL" id="GBN81322.1"/>
    </source>
</evidence>
<reference evidence="2 3" key="1">
    <citation type="journal article" date="2019" name="Sci. Rep.">
        <title>Orb-weaving spider Araneus ventricosus genome elucidates the spidroin gene catalogue.</title>
        <authorList>
            <person name="Kono N."/>
            <person name="Nakamura H."/>
            <person name="Ohtoshi R."/>
            <person name="Moran D.A.P."/>
            <person name="Shinohara A."/>
            <person name="Yoshida Y."/>
            <person name="Fujiwara M."/>
            <person name="Mori M."/>
            <person name="Tomita M."/>
            <person name="Arakawa K."/>
        </authorList>
    </citation>
    <scope>NUCLEOTIDE SEQUENCE [LARGE SCALE GENOMIC DNA]</scope>
</reference>
<dbReference type="OrthoDB" id="6437148at2759"/>
<dbReference type="InterPro" id="IPR036691">
    <property type="entry name" value="Endo/exonu/phosph_ase_sf"/>
</dbReference>
<protein>
    <recommendedName>
        <fullName evidence="1">Endonuclease/exonuclease/phosphatase domain-containing protein</fullName>
    </recommendedName>
</protein>
<comment type="caution">
    <text evidence="2">The sequence shown here is derived from an EMBL/GenBank/DDBJ whole genome shotgun (WGS) entry which is preliminary data.</text>
</comment>
<dbReference type="PANTHER" id="PTHR33273">
    <property type="entry name" value="DOMAIN-CONTAINING PROTEIN, PUTATIVE-RELATED"/>
    <property type="match status" value="1"/>
</dbReference>
<sequence>MQINVNHSQIAHVSALQTAIELGLDFLTIQEPYLINGEPLNSCSKGKIYCSKSHKSLIIILNPELIAYTRFKTDHIIILELHLKNLILNISSVYFPPHDNIDDSINEFLTYDFNRSFNIITGDFNCRSQTWGYNREDHRGRKLMEFLTLNNLNICNIKEYGPTFISDCLKTGYPDLTIVSSALIDKVKQWGILDRHSFSDHRYIYFKLDLEFQPSKDFYLKTGYGSRKFLRGLKPHIEPLTRHLNSVHCFEDIDSFFVEFIDIVSELAMGIFKKKPNRRRGGFKFWNDGLRTLRNTTNKLYKIFKRKKQSDSPEAEVQAARTDYNRSRAIYKKQLLIAKRESWEHFCKNYTNTFGSIFKMAFGKSKKVAEILVKPNDKSDAPMREKVEMPLEHFFPWSTSSLMDNYTPEPEHFHEFTEKEVGLLLLTFLRKEKPLVWTAWIIESGLTFLFLS</sequence>
<dbReference type="EMBL" id="BGPR01148818">
    <property type="protein sequence ID" value="GBN81322.1"/>
    <property type="molecule type" value="Genomic_DNA"/>
</dbReference>
<dbReference type="PANTHER" id="PTHR33273:SF2">
    <property type="entry name" value="ENDONUCLEASE_EXONUCLEASE_PHOSPHATASE DOMAIN-CONTAINING PROTEIN"/>
    <property type="match status" value="1"/>
</dbReference>
<organism evidence="2 3">
    <name type="scientific">Araneus ventricosus</name>
    <name type="common">Orbweaver spider</name>
    <name type="synonym">Epeira ventricosa</name>
    <dbReference type="NCBI Taxonomy" id="182803"/>
    <lineage>
        <taxon>Eukaryota</taxon>
        <taxon>Metazoa</taxon>
        <taxon>Ecdysozoa</taxon>
        <taxon>Arthropoda</taxon>
        <taxon>Chelicerata</taxon>
        <taxon>Arachnida</taxon>
        <taxon>Araneae</taxon>
        <taxon>Araneomorphae</taxon>
        <taxon>Entelegynae</taxon>
        <taxon>Araneoidea</taxon>
        <taxon>Araneidae</taxon>
        <taxon>Araneus</taxon>
    </lineage>
</organism>
<keyword evidence="3" id="KW-1185">Reference proteome</keyword>
<evidence type="ECO:0000313" key="3">
    <source>
        <dbReference type="Proteomes" id="UP000499080"/>
    </source>
</evidence>
<evidence type="ECO:0000259" key="1">
    <source>
        <dbReference type="Pfam" id="PF14529"/>
    </source>
</evidence>
<accession>A0A4Y2RZP3</accession>
<dbReference type="SUPFAM" id="SSF56219">
    <property type="entry name" value="DNase I-like"/>
    <property type="match status" value="1"/>
</dbReference>
<dbReference type="AlphaFoldDB" id="A0A4Y2RZP3"/>
<name>A0A4Y2RZP3_ARAVE</name>
<dbReference type="GO" id="GO:0003824">
    <property type="term" value="F:catalytic activity"/>
    <property type="evidence" value="ECO:0007669"/>
    <property type="project" value="InterPro"/>
</dbReference>
<gene>
    <name evidence="2" type="ORF">AVEN_107538_1</name>
</gene>
<dbReference type="Gene3D" id="3.60.10.10">
    <property type="entry name" value="Endonuclease/exonuclease/phosphatase"/>
    <property type="match status" value="1"/>
</dbReference>
<dbReference type="InterPro" id="IPR005135">
    <property type="entry name" value="Endo/exonuclease/phosphatase"/>
</dbReference>
<feature type="domain" description="Endonuclease/exonuclease/phosphatase" evidence="1">
    <location>
        <begin position="89"/>
        <end position="205"/>
    </location>
</feature>
<dbReference type="Pfam" id="PF14529">
    <property type="entry name" value="Exo_endo_phos_2"/>
    <property type="match status" value="1"/>
</dbReference>
<dbReference type="Proteomes" id="UP000499080">
    <property type="component" value="Unassembled WGS sequence"/>
</dbReference>
<proteinExistence type="predicted"/>